<dbReference type="KEGG" id="pbor:BSF38_03430"/>
<accession>A0A1U7CSH7</accession>
<protein>
    <submittedName>
        <fullName evidence="3">Phosphoserine phosphatase RsbU</fullName>
        <ecNumber evidence="3">3.1.3.3</ecNumber>
    </submittedName>
</protein>
<dbReference type="AlphaFoldDB" id="A0A1U7CSH7"/>
<dbReference type="Pfam" id="PF07228">
    <property type="entry name" value="SpoIIE"/>
    <property type="match status" value="1"/>
</dbReference>
<dbReference type="PANTHER" id="PTHR43156">
    <property type="entry name" value="STAGE II SPORULATION PROTEIN E-RELATED"/>
    <property type="match status" value="1"/>
</dbReference>
<dbReference type="RefSeq" id="WP_083713013.1">
    <property type="nucleotide sequence ID" value="NZ_CP019082.1"/>
</dbReference>
<keyword evidence="4" id="KW-1185">Reference proteome</keyword>
<dbReference type="Gene3D" id="3.60.40.10">
    <property type="entry name" value="PPM-type phosphatase domain"/>
    <property type="match status" value="1"/>
</dbReference>
<dbReference type="SMART" id="SM00331">
    <property type="entry name" value="PP2C_SIG"/>
    <property type="match status" value="1"/>
</dbReference>
<evidence type="ECO:0000259" key="2">
    <source>
        <dbReference type="SMART" id="SM00331"/>
    </source>
</evidence>
<sequence length="447" mass="49534">MTPTESPAVSAQAIEAGPAIAATAPEDWLERLAAITETMREMSTHTDPQAMVAGYGRRVRQMMPSDRWISLSRRGLEFPKYRITRSSTWTETIDPWKQKELLPLLEGGLLGDLLYGDEPRIIDDITPLLSPDDPAFEYLNGFRSLMAVPHFDRGVGLNMVVTLRKEPGAWERDKFPERVWLSSLFGRATQNLVLSEELKRAYEIVDRELRVVADIQRSLLPKTLPKIPGVELATYYRTSQWAGGDYYDFFELPGGRWGFLIADVSGHGTPAAVMMAILHSLTHGHPGSPDPPSALLKHVNQRLASQYTAENEVFVTAFYGIYDPAKREFTYSCAGHNPPRLRKCSQGVVLSIEDVGGPPLGLFEDLEYAESKVTFSPGDILVLYTDGITEAMNGKSEQFTSDRLDGILAGCNMSASQIVDAIVAGISRFTDNLDPHDDQTLLVAKIS</sequence>
<reference evidence="4" key="1">
    <citation type="submission" date="2016-12" db="EMBL/GenBank/DDBJ databases">
        <title>Comparative genomics of four Isosphaeraceae planctomycetes: a common pool of plasmids and glycoside hydrolase genes.</title>
        <authorList>
            <person name="Ivanova A."/>
        </authorList>
    </citation>
    <scope>NUCLEOTIDE SEQUENCE [LARGE SCALE GENOMIC DNA]</scope>
    <source>
        <strain evidence="4">PX4</strain>
    </source>
</reference>
<evidence type="ECO:0000313" key="4">
    <source>
        <dbReference type="Proteomes" id="UP000186309"/>
    </source>
</evidence>
<name>A0A1U7CSH7_9BACT</name>
<feature type="domain" description="PPM-type phosphatase" evidence="2">
    <location>
        <begin position="227"/>
        <end position="446"/>
    </location>
</feature>
<dbReference type="PANTHER" id="PTHR43156:SF2">
    <property type="entry name" value="STAGE II SPORULATION PROTEIN E"/>
    <property type="match status" value="1"/>
</dbReference>
<dbReference type="SUPFAM" id="SSF81606">
    <property type="entry name" value="PP2C-like"/>
    <property type="match status" value="1"/>
</dbReference>
<dbReference type="InterPro" id="IPR052016">
    <property type="entry name" value="Bact_Sigma-Reg"/>
</dbReference>
<dbReference type="OrthoDB" id="247273at2"/>
<gene>
    <name evidence="3" type="primary">rsbU_2</name>
    <name evidence="3" type="ORF">BSF38_03430</name>
</gene>
<evidence type="ECO:0000256" key="1">
    <source>
        <dbReference type="ARBA" id="ARBA00022801"/>
    </source>
</evidence>
<organism evidence="3 4">
    <name type="scientific">Paludisphaera borealis</name>
    <dbReference type="NCBI Taxonomy" id="1387353"/>
    <lineage>
        <taxon>Bacteria</taxon>
        <taxon>Pseudomonadati</taxon>
        <taxon>Planctomycetota</taxon>
        <taxon>Planctomycetia</taxon>
        <taxon>Isosphaerales</taxon>
        <taxon>Isosphaeraceae</taxon>
        <taxon>Paludisphaera</taxon>
    </lineage>
</organism>
<dbReference type="EC" id="3.1.3.3" evidence="3"/>
<dbReference type="InterPro" id="IPR036457">
    <property type="entry name" value="PPM-type-like_dom_sf"/>
</dbReference>
<dbReference type="GO" id="GO:0016791">
    <property type="term" value="F:phosphatase activity"/>
    <property type="evidence" value="ECO:0007669"/>
    <property type="project" value="TreeGrafter"/>
</dbReference>
<dbReference type="InterPro" id="IPR001932">
    <property type="entry name" value="PPM-type_phosphatase-like_dom"/>
</dbReference>
<dbReference type="EMBL" id="CP019082">
    <property type="protein sequence ID" value="APW61900.1"/>
    <property type="molecule type" value="Genomic_DNA"/>
</dbReference>
<keyword evidence="1 3" id="KW-0378">Hydrolase</keyword>
<dbReference type="STRING" id="1387353.BSF38_03430"/>
<proteinExistence type="predicted"/>
<dbReference type="Proteomes" id="UP000186309">
    <property type="component" value="Chromosome"/>
</dbReference>
<evidence type="ECO:0000313" key="3">
    <source>
        <dbReference type="EMBL" id="APW61900.1"/>
    </source>
</evidence>